<feature type="compositionally biased region" description="Basic and acidic residues" evidence="1">
    <location>
        <begin position="391"/>
        <end position="402"/>
    </location>
</feature>
<feature type="compositionally biased region" description="Basic and acidic residues" evidence="1">
    <location>
        <begin position="80"/>
        <end position="91"/>
    </location>
</feature>
<keyword evidence="3" id="KW-1185">Reference proteome</keyword>
<feature type="compositionally biased region" description="Basic and acidic residues" evidence="1">
    <location>
        <begin position="11"/>
        <end position="38"/>
    </location>
</feature>
<protein>
    <submittedName>
        <fullName evidence="2">Uncharacterized protein</fullName>
    </submittedName>
</protein>
<feature type="region of interest" description="Disordered" evidence="1">
    <location>
        <begin position="391"/>
        <end position="425"/>
    </location>
</feature>
<accession>A0A9P7M749</accession>
<feature type="compositionally biased region" description="Low complexity" evidence="1">
    <location>
        <begin position="325"/>
        <end position="344"/>
    </location>
</feature>
<feature type="region of interest" description="Disordered" evidence="1">
    <location>
        <begin position="1"/>
        <end position="272"/>
    </location>
</feature>
<sequence length="613" mass="66000">MSQVKNLRAMFENKDDLSPPDRGRSPGISESKKQDDRTILTGSPRPLSKVRTNFIAVEKDGRIGLRRDESDEASTSPRRPGPDARDDRKNNTGDQGGETILFKEVVNMSTKKSSHLDTAVERTSGGRDAIAEGTAAEISEMTTPHLRRERDIGLHGIDMREGFRPSHANEMKAGEESNVLTKVDCHPPLLSATATDNPTGVNDARSSVKPRSMSNEPKATTRKKSESTELSLQGKAPRQRRSDDIKHQNSKTNMSNKPKSTAEPLRLPSSLKAPTAATVLKVHGLQLSHRERPGANATVSTSIHPSSKPGSRSQSSNALDKKRSSSASSSRPSLGLPPKKLSPPTATSKRLPSNIDEGFLARMTRPTRSSASKLVDKVSISPSVSLTQSLTERKDVLSDRSSARSVSSGRSLPGKVPTLERPDRYPLSNVKGAQVVEAVKYSEKTTSDHDHELLGAGVDASKATDQERASEDAPKIVLSNDSIPVIISTKNTASNSSDMCQSENLGMSCRQSCVLELESISASNDGVSHSNRNAEDTLSEASTPLILPDKIASDDSNVLALISAQKSSSDEVSAPEADVENTGVKESLRERPGLNTQTTMEKEDSESHSAKEL</sequence>
<evidence type="ECO:0000313" key="3">
    <source>
        <dbReference type="Proteomes" id="UP000706124"/>
    </source>
</evidence>
<dbReference type="OrthoDB" id="3600083at2759"/>
<feature type="compositionally biased region" description="Polar residues" evidence="1">
    <location>
        <begin position="250"/>
        <end position="259"/>
    </location>
</feature>
<feature type="compositionally biased region" description="Basic and acidic residues" evidence="1">
    <location>
        <begin position="57"/>
        <end position="69"/>
    </location>
</feature>
<evidence type="ECO:0000256" key="1">
    <source>
        <dbReference type="SAM" id="MobiDB-lite"/>
    </source>
</evidence>
<dbReference type="EMBL" id="SRPO01000560">
    <property type="protein sequence ID" value="KAG5931537.1"/>
    <property type="molecule type" value="Genomic_DNA"/>
</dbReference>
<proteinExistence type="predicted"/>
<feature type="compositionally biased region" description="Basic and acidic residues" evidence="1">
    <location>
        <begin position="146"/>
        <end position="175"/>
    </location>
</feature>
<feature type="compositionally biased region" description="Low complexity" evidence="1">
    <location>
        <begin position="306"/>
        <end position="316"/>
    </location>
</feature>
<evidence type="ECO:0000313" key="2">
    <source>
        <dbReference type="EMBL" id="KAG5931537.1"/>
    </source>
</evidence>
<feature type="region of interest" description="Disordered" evidence="1">
    <location>
        <begin position="285"/>
        <end position="376"/>
    </location>
</feature>
<gene>
    <name evidence="2" type="ORF">E4U60_006042</name>
</gene>
<organism evidence="2 3">
    <name type="scientific">Claviceps pazoutovae</name>
    <dbReference type="NCBI Taxonomy" id="1649127"/>
    <lineage>
        <taxon>Eukaryota</taxon>
        <taxon>Fungi</taxon>
        <taxon>Dikarya</taxon>
        <taxon>Ascomycota</taxon>
        <taxon>Pezizomycotina</taxon>
        <taxon>Sordariomycetes</taxon>
        <taxon>Hypocreomycetidae</taxon>
        <taxon>Hypocreales</taxon>
        <taxon>Clavicipitaceae</taxon>
        <taxon>Claviceps</taxon>
    </lineage>
</organism>
<feature type="region of interest" description="Disordered" evidence="1">
    <location>
        <begin position="564"/>
        <end position="613"/>
    </location>
</feature>
<dbReference type="Proteomes" id="UP000706124">
    <property type="component" value="Unassembled WGS sequence"/>
</dbReference>
<comment type="caution">
    <text evidence="2">The sequence shown here is derived from an EMBL/GenBank/DDBJ whole genome shotgun (WGS) entry which is preliminary data.</text>
</comment>
<name>A0A9P7M749_9HYPO</name>
<reference evidence="2 3" key="1">
    <citation type="journal article" date="2020" name="bioRxiv">
        <title>Whole genome comparisons of ergot fungi reveals the divergence and evolution of species within the genus Claviceps are the result of varying mechanisms driving genome evolution and host range expansion.</title>
        <authorList>
            <person name="Wyka S.A."/>
            <person name="Mondo S.J."/>
            <person name="Liu M."/>
            <person name="Dettman J."/>
            <person name="Nalam V."/>
            <person name="Broders K.D."/>
        </authorList>
    </citation>
    <scope>NUCLEOTIDE SEQUENCE [LARGE SCALE GENOMIC DNA]</scope>
    <source>
        <strain evidence="2 3">CCC 1485</strain>
    </source>
</reference>
<feature type="compositionally biased region" description="Basic and acidic residues" evidence="1">
    <location>
        <begin position="600"/>
        <end position="613"/>
    </location>
</feature>
<dbReference type="AlphaFoldDB" id="A0A9P7M749"/>